<comment type="function">
    <text evidence="9">This protein specifically catalyzes the removal of signal peptides from prolipoproteins.</text>
</comment>
<evidence type="ECO:0000256" key="4">
    <source>
        <dbReference type="ARBA" id="ARBA00022692"/>
    </source>
</evidence>
<organism evidence="11 12">
    <name type="scientific">Polaribacter marinivivus</name>
    <dbReference type="NCBI Taxonomy" id="1524260"/>
    <lineage>
        <taxon>Bacteria</taxon>
        <taxon>Pseudomonadati</taxon>
        <taxon>Bacteroidota</taxon>
        <taxon>Flavobacteriia</taxon>
        <taxon>Flavobacteriales</taxon>
        <taxon>Flavobacteriaceae</taxon>
    </lineage>
</organism>
<comment type="caution">
    <text evidence="11">The sequence shown here is derived from an EMBL/GenBank/DDBJ whole genome shotgun (WGS) entry which is preliminary data.</text>
</comment>
<feature type="transmembrane region" description="Helical" evidence="9">
    <location>
        <begin position="89"/>
        <end position="109"/>
    </location>
</feature>
<comment type="subcellular location">
    <subcellularLocation>
        <location evidence="9">Cell membrane</location>
        <topology evidence="9">Multi-pass membrane protein</topology>
    </subcellularLocation>
</comment>
<name>A0ABV8R7F1_9FLAO</name>
<keyword evidence="11" id="KW-0449">Lipoprotein</keyword>
<evidence type="ECO:0000256" key="6">
    <source>
        <dbReference type="ARBA" id="ARBA00022801"/>
    </source>
</evidence>
<proteinExistence type="inferred from homology"/>
<keyword evidence="7 9" id="KW-1133">Transmembrane helix</keyword>
<sequence length="218" mass="24848">MSKKTLAILTILIAIILDQIIKIYVKTNFILGEEVVVFDWFRIHFTENNGMAMGFEFGGKNGKLFLTLFRLVAVVGIIYWLITTIKQKVHNAVIIGIALIFSGAVGNIIDSVFYGVIFDDSTHKVATLFADKPYGELFYGRVVDMFYFPIWQGTLPSWFPFVGGEPYTFFQYIFNPADSYITIGVVLLFFFSKQAFPKEAKKKNQPTDFLENEKLGTR</sequence>
<evidence type="ECO:0000256" key="2">
    <source>
        <dbReference type="ARBA" id="ARBA00022475"/>
    </source>
</evidence>
<keyword evidence="8 9" id="KW-0472">Membrane</keyword>
<comment type="pathway">
    <text evidence="9">Protein modification; lipoprotein biosynthesis (signal peptide cleavage).</text>
</comment>
<comment type="caution">
    <text evidence="9">Lacks conserved residue(s) required for the propagation of feature annotation.</text>
</comment>
<dbReference type="RefSeq" id="WP_377407863.1">
    <property type="nucleotide sequence ID" value="NZ_JBHSCY010000001.1"/>
</dbReference>
<dbReference type="PRINTS" id="PR00781">
    <property type="entry name" value="LIPOSIGPTASE"/>
</dbReference>
<feature type="active site" evidence="9">
    <location>
        <position position="144"/>
    </location>
</feature>
<dbReference type="Pfam" id="PF01252">
    <property type="entry name" value="Peptidase_A8"/>
    <property type="match status" value="1"/>
</dbReference>
<reference evidence="12" key="1">
    <citation type="journal article" date="2019" name="Int. J. Syst. Evol. Microbiol.">
        <title>The Global Catalogue of Microorganisms (GCM) 10K type strain sequencing project: providing services to taxonomists for standard genome sequencing and annotation.</title>
        <authorList>
            <consortium name="The Broad Institute Genomics Platform"/>
            <consortium name="The Broad Institute Genome Sequencing Center for Infectious Disease"/>
            <person name="Wu L."/>
            <person name="Ma J."/>
        </authorList>
    </citation>
    <scope>NUCLEOTIDE SEQUENCE [LARGE SCALE GENOMIC DNA]</scope>
    <source>
        <strain evidence="12">CECT 8655</strain>
    </source>
</reference>
<feature type="active site" evidence="9">
    <location>
        <position position="178"/>
    </location>
</feature>
<gene>
    <name evidence="9" type="primary">lspA</name>
    <name evidence="11" type="ORF">ACFOWD_02540</name>
</gene>
<dbReference type="PANTHER" id="PTHR33695">
    <property type="entry name" value="LIPOPROTEIN SIGNAL PEPTIDASE"/>
    <property type="match status" value="1"/>
</dbReference>
<comment type="similarity">
    <text evidence="1 9 10">Belongs to the peptidase A8 family.</text>
</comment>
<comment type="catalytic activity">
    <reaction evidence="9">
        <text>Release of signal peptides from bacterial membrane prolipoproteins. Hydrolyzes -Xaa-Yaa-Zaa-|-(S,diacylglyceryl)Cys-, in which Xaa is hydrophobic (preferably Leu), and Yaa (Ala or Ser) and Zaa (Gly or Ala) have small, neutral side chains.</text>
        <dbReference type="EC" id="3.4.23.36"/>
    </reaction>
</comment>
<feature type="transmembrane region" description="Helical" evidence="9">
    <location>
        <begin position="64"/>
        <end position="82"/>
    </location>
</feature>
<evidence type="ECO:0000256" key="9">
    <source>
        <dbReference type="HAMAP-Rule" id="MF_00161"/>
    </source>
</evidence>
<evidence type="ECO:0000256" key="1">
    <source>
        <dbReference type="ARBA" id="ARBA00006139"/>
    </source>
</evidence>
<keyword evidence="3 9" id="KW-0645">Protease</keyword>
<dbReference type="PANTHER" id="PTHR33695:SF1">
    <property type="entry name" value="LIPOPROTEIN SIGNAL PEPTIDASE"/>
    <property type="match status" value="1"/>
</dbReference>
<evidence type="ECO:0000256" key="8">
    <source>
        <dbReference type="ARBA" id="ARBA00023136"/>
    </source>
</evidence>
<evidence type="ECO:0000256" key="3">
    <source>
        <dbReference type="ARBA" id="ARBA00022670"/>
    </source>
</evidence>
<evidence type="ECO:0000256" key="7">
    <source>
        <dbReference type="ARBA" id="ARBA00022989"/>
    </source>
</evidence>
<dbReference type="EC" id="3.4.23.36" evidence="9"/>
<dbReference type="EMBL" id="JBHSCY010000001">
    <property type="protein sequence ID" value="MFC4267772.1"/>
    <property type="molecule type" value="Genomic_DNA"/>
</dbReference>
<dbReference type="InterPro" id="IPR001872">
    <property type="entry name" value="Peptidase_A8"/>
</dbReference>
<dbReference type="HAMAP" id="MF_00161">
    <property type="entry name" value="LspA"/>
    <property type="match status" value="1"/>
</dbReference>
<keyword evidence="2 9" id="KW-1003">Cell membrane</keyword>
<keyword evidence="6 9" id="KW-0378">Hydrolase</keyword>
<dbReference type="GO" id="GO:0004190">
    <property type="term" value="F:aspartic-type endopeptidase activity"/>
    <property type="evidence" value="ECO:0007669"/>
    <property type="project" value="UniProtKB-EC"/>
</dbReference>
<dbReference type="NCBIfam" id="NF011369">
    <property type="entry name" value="PRK14788.1"/>
    <property type="match status" value="1"/>
</dbReference>
<dbReference type="Proteomes" id="UP001595826">
    <property type="component" value="Unassembled WGS sequence"/>
</dbReference>
<feature type="transmembrane region" description="Helical" evidence="9">
    <location>
        <begin position="169"/>
        <end position="191"/>
    </location>
</feature>
<evidence type="ECO:0000313" key="12">
    <source>
        <dbReference type="Proteomes" id="UP001595826"/>
    </source>
</evidence>
<evidence type="ECO:0000256" key="10">
    <source>
        <dbReference type="RuleBase" id="RU004181"/>
    </source>
</evidence>
<keyword evidence="5 9" id="KW-0064">Aspartyl protease</keyword>
<evidence type="ECO:0000256" key="5">
    <source>
        <dbReference type="ARBA" id="ARBA00022750"/>
    </source>
</evidence>
<keyword evidence="4 9" id="KW-0812">Transmembrane</keyword>
<keyword evidence="12" id="KW-1185">Reference proteome</keyword>
<evidence type="ECO:0000313" key="11">
    <source>
        <dbReference type="EMBL" id="MFC4267772.1"/>
    </source>
</evidence>
<accession>A0ABV8R7F1</accession>
<protein>
    <recommendedName>
        <fullName evidence="9">Lipoprotein signal peptidase</fullName>
        <ecNumber evidence="9">3.4.23.36</ecNumber>
    </recommendedName>
    <alternativeName>
        <fullName evidence="9">Prolipoprotein signal peptidase</fullName>
    </alternativeName>
    <alternativeName>
        <fullName evidence="9">Signal peptidase II</fullName>
        <shortName evidence="9">SPase II</shortName>
    </alternativeName>
</protein>